<evidence type="ECO:0000313" key="1">
    <source>
        <dbReference type="EMBL" id="KAI9511689.1"/>
    </source>
</evidence>
<accession>A0ACC0UKV0</accession>
<dbReference type="Proteomes" id="UP001207468">
    <property type="component" value="Unassembled WGS sequence"/>
</dbReference>
<proteinExistence type="predicted"/>
<name>A0ACC0UKV0_9AGAM</name>
<gene>
    <name evidence="1" type="ORF">F5148DRAFT_248121</name>
</gene>
<organism evidence="1 2">
    <name type="scientific">Russula earlei</name>
    <dbReference type="NCBI Taxonomy" id="71964"/>
    <lineage>
        <taxon>Eukaryota</taxon>
        <taxon>Fungi</taxon>
        <taxon>Dikarya</taxon>
        <taxon>Basidiomycota</taxon>
        <taxon>Agaricomycotina</taxon>
        <taxon>Agaricomycetes</taxon>
        <taxon>Russulales</taxon>
        <taxon>Russulaceae</taxon>
        <taxon>Russula</taxon>
    </lineage>
</organism>
<keyword evidence="2" id="KW-1185">Reference proteome</keyword>
<evidence type="ECO:0000313" key="2">
    <source>
        <dbReference type="Proteomes" id="UP001207468"/>
    </source>
</evidence>
<comment type="caution">
    <text evidence="1">The sequence shown here is derived from an EMBL/GenBank/DDBJ whole genome shotgun (WGS) entry which is preliminary data.</text>
</comment>
<sequence>MRRRRTHHCALIAVFRPDSLSALLGVTAWRSLLQDEDNSYAIIHNPVTEASTHGIFTLFIDSCIERRCQPSFEGAKVVCAWSSLRCNAEVVRPDFCLYFRGRYAAAGSPAKLTNDGDALLSLRFMLDEGQRSRLDHPLLDPMTVQTVLLRSLSEGLVEGAGLGRVRPVGFFPTGFFYRPGQ</sequence>
<reference evidence="1" key="1">
    <citation type="submission" date="2021-03" db="EMBL/GenBank/DDBJ databases">
        <title>Evolutionary priming and transition to the ectomycorrhizal habit in an iconic lineage of mushroom-forming fungi: is preadaptation a requirement?</title>
        <authorList>
            <consortium name="DOE Joint Genome Institute"/>
            <person name="Looney B.P."/>
            <person name="Miyauchi S."/>
            <person name="Morin E."/>
            <person name="Drula E."/>
            <person name="Courty P.E."/>
            <person name="Chicoki N."/>
            <person name="Fauchery L."/>
            <person name="Kohler A."/>
            <person name="Kuo A."/>
            <person name="LaButti K."/>
            <person name="Pangilinan J."/>
            <person name="Lipzen A."/>
            <person name="Riley R."/>
            <person name="Andreopoulos W."/>
            <person name="He G."/>
            <person name="Johnson J."/>
            <person name="Barry K.W."/>
            <person name="Grigoriev I.V."/>
            <person name="Nagy L."/>
            <person name="Hibbett D."/>
            <person name="Henrissat B."/>
            <person name="Matheny P.B."/>
            <person name="Labbe J."/>
            <person name="Martin A.F."/>
        </authorList>
    </citation>
    <scope>NUCLEOTIDE SEQUENCE</scope>
    <source>
        <strain evidence="1">BPL698</strain>
    </source>
</reference>
<protein>
    <submittedName>
        <fullName evidence="1">Uncharacterized protein</fullName>
    </submittedName>
</protein>
<dbReference type="EMBL" id="JAGFNK010000018">
    <property type="protein sequence ID" value="KAI9511689.1"/>
    <property type="molecule type" value="Genomic_DNA"/>
</dbReference>